<reference evidence="3" key="2">
    <citation type="submission" date="2025-08" db="UniProtKB">
        <authorList>
            <consortium name="RefSeq"/>
        </authorList>
    </citation>
    <scope>IDENTIFICATION</scope>
    <source>
        <tissue evidence="3">Leaf</tissue>
    </source>
</reference>
<dbReference type="eggNOG" id="ENOG502RJNC">
    <property type="taxonomic scope" value="Eukaryota"/>
</dbReference>
<dbReference type="Proteomes" id="UP000189701">
    <property type="component" value="Unplaced"/>
</dbReference>
<name>A0A1U7VBU3_NICSY</name>
<evidence type="ECO:0000259" key="1">
    <source>
        <dbReference type="Pfam" id="PF03108"/>
    </source>
</evidence>
<dbReference type="PANTHER" id="PTHR31973:SF113">
    <property type="entry name" value="PROTEIN FAR1-RELATED SEQUENCE 5-LIKE"/>
    <property type="match status" value="1"/>
</dbReference>
<dbReference type="PANTHER" id="PTHR31973">
    <property type="entry name" value="POLYPROTEIN, PUTATIVE-RELATED"/>
    <property type="match status" value="1"/>
</dbReference>
<protein>
    <submittedName>
        <fullName evidence="3">Uncharacterized protein LOC104214468</fullName>
    </submittedName>
</protein>
<reference evidence="2" key="1">
    <citation type="journal article" date="2013" name="Genome Biol.">
        <title>Reference genomes and transcriptomes of Nicotiana sylvestris and Nicotiana tomentosiformis.</title>
        <authorList>
            <person name="Sierro N."/>
            <person name="Battey J.N."/>
            <person name="Ouadi S."/>
            <person name="Bovet L."/>
            <person name="Goepfert S."/>
            <person name="Bakaher N."/>
            <person name="Peitsch M.C."/>
            <person name="Ivanov N.V."/>
        </authorList>
    </citation>
    <scope>NUCLEOTIDE SEQUENCE [LARGE SCALE GENOMIC DNA]</scope>
</reference>
<dbReference type="AlphaFoldDB" id="A0A1U7VBU3"/>
<evidence type="ECO:0000313" key="3">
    <source>
        <dbReference type="RefSeq" id="XP_009762431.1"/>
    </source>
</evidence>
<organism evidence="2 3">
    <name type="scientific">Nicotiana sylvestris</name>
    <name type="common">Wood tobacco</name>
    <name type="synonym">South American tobacco</name>
    <dbReference type="NCBI Taxonomy" id="4096"/>
    <lineage>
        <taxon>Eukaryota</taxon>
        <taxon>Viridiplantae</taxon>
        <taxon>Streptophyta</taxon>
        <taxon>Embryophyta</taxon>
        <taxon>Tracheophyta</taxon>
        <taxon>Spermatophyta</taxon>
        <taxon>Magnoliopsida</taxon>
        <taxon>eudicotyledons</taxon>
        <taxon>Gunneridae</taxon>
        <taxon>Pentapetalae</taxon>
        <taxon>asterids</taxon>
        <taxon>lamiids</taxon>
        <taxon>Solanales</taxon>
        <taxon>Solanaceae</taxon>
        <taxon>Nicotianoideae</taxon>
        <taxon>Nicotianeae</taxon>
        <taxon>Nicotiana</taxon>
    </lineage>
</organism>
<sequence length="414" mass="47796">MNNRITILVQHSGEWDMQHKFKNFSVDGVLISMDWDFKSIRSEISKILGVDANTDMMDIQYSVKEYFPPMKLYDERSLGLYLELKSKKLSFTDYPLCITFKGQGNDATCSIPVVNKANSSHFQNLPMVDINMEPVEWNNSGNREDNDVMHIVEECIIGISTHQEVNEGQLYKNKDVLQNAMKHLAIREKFQFKVDRSNKTRYYLVCVDDQCSWNLKASSLNTSNIFKVRKFKKVHTRGNNSRLSSQRQATSNLVGSLIMNKLDDPKLEYTPAEIKRGLKRDYEVDLNYMKAWRSREKSFELLRGKPSDSYNKLPRFLYMLMHTNPGSVTRWSVAHSIVNRSMVMTSNIVESMNSANKAARDLPIYDMLDYLMKLVGAWNNTNRNATLATDTTLSTKYEIMLREKIIASRSMTGS</sequence>
<dbReference type="STRING" id="4096.A0A1U7VBU3"/>
<dbReference type="InterPro" id="IPR004332">
    <property type="entry name" value="Transposase_MuDR"/>
</dbReference>
<proteinExistence type="predicted"/>
<evidence type="ECO:0000313" key="2">
    <source>
        <dbReference type="Proteomes" id="UP000189701"/>
    </source>
</evidence>
<dbReference type="Pfam" id="PF03108">
    <property type="entry name" value="DBD_Tnp_Mut"/>
    <property type="match status" value="1"/>
</dbReference>
<accession>A0A1U7VBU3</accession>
<feature type="domain" description="Transposase MuDR plant" evidence="1">
    <location>
        <begin position="167"/>
        <end position="228"/>
    </location>
</feature>
<dbReference type="RefSeq" id="XP_009762431.1">
    <property type="nucleotide sequence ID" value="XM_009764129.1"/>
</dbReference>
<keyword evidence="2" id="KW-1185">Reference proteome</keyword>
<gene>
    <name evidence="3" type="primary">LOC104214468</name>
</gene>